<name>A0ABW5JJX0_9BACT</name>
<dbReference type="PROSITE" id="PS51257">
    <property type="entry name" value="PROKAR_LIPOPROTEIN"/>
    <property type="match status" value="1"/>
</dbReference>
<evidence type="ECO:0000313" key="2">
    <source>
        <dbReference type="EMBL" id="MFD2533046.1"/>
    </source>
</evidence>
<comment type="caution">
    <text evidence="2">The sequence shown here is derived from an EMBL/GenBank/DDBJ whole genome shotgun (WGS) entry which is preliminary data.</text>
</comment>
<protein>
    <submittedName>
        <fullName evidence="2">TlpA family protein disulfide reductase</fullName>
    </submittedName>
</protein>
<dbReference type="EMBL" id="JBHULI010000025">
    <property type="protein sequence ID" value="MFD2533046.1"/>
    <property type="molecule type" value="Genomic_DNA"/>
</dbReference>
<feature type="signal peptide" evidence="1">
    <location>
        <begin position="1"/>
        <end position="21"/>
    </location>
</feature>
<keyword evidence="1" id="KW-0732">Signal</keyword>
<evidence type="ECO:0000313" key="3">
    <source>
        <dbReference type="Proteomes" id="UP001597460"/>
    </source>
</evidence>
<dbReference type="Proteomes" id="UP001597460">
    <property type="component" value="Unassembled WGS sequence"/>
</dbReference>
<feature type="chain" id="PRO_5046794225" evidence="1">
    <location>
        <begin position="22"/>
        <end position="454"/>
    </location>
</feature>
<sequence length="454" mass="51423">MKNSTLLVVLAVLMLATACSNEPRSLQTVVQGTITVADSIDSSNDYAGIGITIIDQDSVSAPVDTLLHMKTDVNGSFKGEVLFPKKGYYDIILNRNNNDLGVIRVILADNDTLSVNAQLPDVGETLTLESREHKAMETLLRVDRNFQRVGAFVRGGAIPDSLLLDELIKWTDLYWQVYEAHENTLASLVAAEKSAELLDSWDQEEMLDRIDEVLPEDYMFSVAINYGKPYIAESKGFGAASNYLDSLSQISTNDEIREFIHRDKIQLYYDSSRVREAKALLDTYEENYSEKSSSKKWARRIRYDLNYLAPGVTAPEFSFVTMDGDTINNEALKGSTYILEISPLANFEYQNDYDRTLIINEIYKNYGLKIFTLPLDQSEITINAFFEERRKAWPIAKLGTFDVQQIIQKFNVVQVPTRILIDKEGVVIRKYERAEFNDVIQGLNSAFREVNSPS</sequence>
<keyword evidence="3" id="KW-1185">Reference proteome</keyword>
<organism evidence="2 3">
    <name type="scientific">Gracilimonas halophila</name>
    <dbReference type="NCBI Taxonomy" id="1834464"/>
    <lineage>
        <taxon>Bacteria</taxon>
        <taxon>Pseudomonadati</taxon>
        <taxon>Balneolota</taxon>
        <taxon>Balneolia</taxon>
        <taxon>Balneolales</taxon>
        <taxon>Balneolaceae</taxon>
        <taxon>Gracilimonas</taxon>
    </lineage>
</organism>
<dbReference type="RefSeq" id="WP_390302632.1">
    <property type="nucleotide sequence ID" value="NZ_JBHULI010000025.1"/>
</dbReference>
<dbReference type="InterPro" id="IPR036249">
    <property type="entry name" value="Thioredoxin-like_sf"/>
</dbReference>
<accession>A0ABW5JJX0</accession>
<reference evidence="3" key="1">
    <citation type="journal article" date="2019" name="Int. J. Syst. Evol. Microbiol.">
        <title>The Global Catalogue of Microorganisms (GCM) 10K type strain sequencing project: providing services to taxonomists for standard genome sequencing and annotation.</title>
        <authorList>
            <consortium name="The Broad Institute Genomics Platform"/>
            <consortium name="The Broad Institute Genome Sequencing Center for Infectious Disease"/>
            <person name="Wu L."/>
            <person name="Ma J."/>
        </authorList>
    </citation>
    <scope>NUCLEOTIDE SEQUENCE [LARGE SCALE GENOMIC DNA]</scope>
    <source>
        <strain evidence="3">KCTC 52042</strain>
    </source>
</reference>
<dbReference type="Gene3D" id="3.40.30.10">
    <property type="entry name" value="Glutaredoxin"/>
    <property type="match status" value="1"/>
</dbReference>
<evidence type="ECO:0000256" key="1">
    <source>
        <dbReference type="SAM" id="SignalP"/>
    </source>
</evidence>
<gene>
    <name evidence="2" type="ORF">ACFSVN_11360</name>
</gene>
<dbReference type="SUPFAM" id="SSF52833">
    <property type="entry name" value="Thioredoxin-like"/>
    <property type="match status" value="1"/>
</dbReference>
<proteinExistence type="predicted"/>